<dbReference type="Proteomes" id="UP000248349">
    <property type="component" value="Unassembled WGS sequence"/>
</dbReference>
<accession>A0A318ZM22</accession>
<proteinExistence type="predicted"/>
<keyword evidence="3" id="KW-1185">Reference proteome</keyword>
<feature type="compositionally biased region" description="Polar residues" evidence="1">
    <location>
        <begin position="1"/>
        <end position="11"/>
    </location>
</feature>
<dbReference type="AlphaFoldDB" id="A0A318ZM22"/>
<reference evidence="2 3" key="1">
    <citation type="submission" date="2016-12" db="EMBL/GenBank/DDBJ databases">
        <title>The genomes of Aspergillus section Nigri reveals drivers in fungal speciation.</title>
        <authorList>
            <consortium name="DOE Joint Genome Institute"/>
            <person name="Vesth T.C."/>
            <person name="Nybo J."/>
            <person name="Theobald S."/>
            <person name="Brandl J."/>
            <person name="Frisvad J.C."/>
            <person name="Nielsen K.F."/>
            <person name="Lyhne E.K."/>
            <person name="Kogle M.E."/>
            <person name="Kuo A."/>
            <person name="Riley R."/>
            <person name="Clum A."/>
            <person name="Nolan M."/>
            <person name="Lipzen A."/>
            <person name="Salamov A."/>
            <person name="Henrissat B."/>
            <person name="Wiebenga A."/>
            <person name="De Vries R.P."/>
            <person name="Grigoriev I.V."/>
            <person name="Mortensen U.H."/>
            <person name="Andersen M.R."/>
            <person name="Baker S.E."/>
        </authorList>
    </citation>
    <scope>NUCLEOTIDE SEQUENCE [LARGE SCALE GENOMIC DNA]</scope>
    <source>
        <strain evidence="2 3">JOP 1030-1</strain>
    </source>
</reference>
<evidence type="ECO:0000313" key="3">
    <source>
        <dbReference type="Proteomes" id="UP000248349"/>
    </source>
</evidence>
<dbReference type="RefSeq" id="XP_025433486.1">
    <property type="nucleotide sequence ID" value="XM_025577240.1"/>
</dbReference>
<dbReference type="GeneID" id="37078469"/>
<dbReference type="EMBL" id="KZ821224">
    <property type="protein sequence ID" value="PYH47504.1"/>
    <property type="molecule type" value="Genomic_DNA"/>
</dbReference>
<name>A0A318ZM22_9EURO</name>
<feature type="region of interest" description="Disordered" evidence="1">
    <location>
        <begin position="1"/>
        <end position="50"/>
    </location>
</feature>
<feature type="compositionally biased region" description="Polar residues" evidence="1">
    <location>
        <begin position="38"/>
        <end position="50"/>
    </location>
</feature>
<evidence type="ECO:0000313" key="2">
    <source>
        <dbReference type="EMBL" id="PYH47504.1"/>
    </source>
</evidence>
<organism evidence="2 3">
    <name type="scientific">Aspergillus saccharolyticus JOP 1030-1</name>
    <dbReference type="NCBI Taxonomy" id="1450539"/>
    <lineage>
        <taxon>Eukaryota</taxon>
        <taxon>Fungi</taxon>
        <taxon>Dikarya</taxon>
        <taxon>Ascomycota</taxon>
        <taxon>Pezizomycotina</taxon>
        <taxon>Eurotiomycetes</taxon>
        <taxon>Eurotiomycetidae</taxon>
        <taxon>Eurotiales</taxon>
        <taxon>Aspergillaceae</taxon>
        <taxon>Aspergillus</taxon>
        <taxon>Aspergillus subgen. Circumdati</taxon>
    </lineage>
</organism>
<protein>
    <submittedName>
        <fullName evidence="2">Uncharacterized protein</fullName>
    </submittedName>
</protein>
<evidence type="ECO:0000256" key="1">
    <source>
        <dbReference type="SAM" id="MobiDB-lite"/>
    </source>
</evidence>
<sequence>MAEPQSWNNPTIVPADGAGRPSIAKYPHSRKFRPGDSVQVNIRNPDGSTTAHGEYMVERVTASGTYTLCAEDGDPCQINGRKDFTEMELTLVD</sequence>
<gene>
    <name evidence="2" type="ORF">BP01DRAFT_380715</name>
</gene>